<name>A0ABX3CF38_9NEIS</name>
<evidence type="ECO:0008006" key="6">
    <source>
        <dbReference type="Google" id="ProtNLM"/>
    </source>
</evidence>
<dbReference type="Gene3D" id="1.20.58.300">
    <property type="entry name" value="FlgN-like"/>
    <property type="match status" value="1"/>
</dbReference>
<dbReference type="Proteomes" id="UP000180280">
    <property type="component" value="Unassembled WGS sequence"/>
</dbReference>
<comment type="similarity">
    <text evidence="2">Belongs to the FlgN family.</text>
</comment>
<comment type="function">
    <text evidence="1">Required for the efficient initiation of filament assembly.</text>
</comment>
<evidence type="ECO:0000256" key="3">
    <source>
        <dbReference type="ARBA" id="ARBA00022795"/>
    </source>
</evidence>
<dbReference type="EMBL" id="MKCT01000002">
    <property type="protein sequence ID" value="OHX20920.1"/>
    <property type="molecule type" value="Genomic_DNA"/>
</dbReference>
<comment type="caution">
    <text evidence="4">The sequence shown here is derived from an EMBL/GenBank/DDBJ whole genome shotgun (WGS) entry which is preliminary data.</text>
</comment>
<evidence type="ECO:0000313" key="4">
    <source>
        <dbReference type="EMBL" id="OHX20920.1"/>
    </source>
</evidence>
<dbReference type="SUPFAM" id="SSF140566">
    <property type="entry name" value="FlgN-like"/>
    <property type="match status" value="1"/>
</dbReference>
<sequence length="141" mass="16018">MDRQQDLRRLFATVANDLADYPRLQDLLERQFAAALAHDAQALAVCADEIAALCLRLERSRRARLSMVERLLPQGAELSMDAVLGRLPEKAQAQGEGLWLRLRGLIGDCRERNLRNGQLLQQRRQLLRRVLEGESDVYAAQ</sequence>
<protein>
    <recommendedName>
        <fullName evidence="6">Flagellar biosynthesis protein FlgN</fullName>
    </recommendedName>
</protein>
<evidence type="ECO:0000313" key="5">
    <source>
        <dbReference type="Proteomes" id="UP000180280"/>
    </source>
</evidence>
<gene>
    <name evidence="4" type="ORF">BI344_13265</name>
</gene>
<evidence type="ECO:0000256" key="2">
    <source>
        <dbReference type="ARBA" id="ARBA00007703"/>
    </source>
</evidence>
<keyword evidence="3" id="KW-1005">Bacterial flagellum biogenesis</keyword>
<dbReference type="Pfam" id="PF05130">
    <property type="entry name" value="FlgN"/>
    <property type="match status" value="1"/>
</dbReference>
<dbReference type="InterPro" id="IPR036679">
    <property type="entry name" value="FlgN-like_sf"/>
</dbReference>
<reference evidence="4 5" key="1">
    <citation type="submission" date="2016-09" db="EMBL/GenBank/DDBJ databases">
        <title>Chromobacterium muskegensis sp. nov., an insecticidal bacterium isolated from Sphagnum bogs.</title>
        <authorList>
            <person name="Sparks M.E."/>
            <person name="Blackburn M.B."/>
            <person name="Gundersen-Rindal D.E."/>
            <person name="Mitchell A."/>
            <person name="Farrar R."/>
            <person name="Kuhar D."/>
        </authorList>
    </citation>
    <scope>NUCLEOTIDE SEQUENCE [LARGE SCALE GENOMIC DNA]</scope>
    <source>
        <strain evidence="4 5">14B-1</strain>
    </source>
</reference>
<organism evidence="4 5">
    <name type="scientific">Chromobacterium sphagni</name>
    <dbReference type="NCBI Taxonomy" id="1903179"/>
    <lineage>
        <taxon>Bacteria</taxon>
        <taxon>Pseudomonadati</taxon>
        <taxon>Pseudomonadota</taxon>
        <taxon>Betaproteobacteria</taxon>
        <taxon>Neisseriales</taxon>
        <taxon>Chromobacteriaceae</taxon>
        <taxon>Chromobacterium</taxon>
    </lineage>
</organism>
<proteinExistence type="inferred from homology"/>
<dbReference type="InterPro" id="IPR007809">
    <property type="entry name" value="FlgN-like"/>
</dbReference>
<dbReference type="RefSeq" id="WP_071112104.1">
    <property type="nucleotide sequence ID" value="NZ_MKCT01000002.1"/>
</dbReference>
<keyword evidence="5" id="KW-1185">Reference proteome</keyword>
<evidence type="ECO:0000256" key="1">
    <source>
        <dbReference type="ARBA" id="ARBA00002397"/>
    </source>
</evidence>
<accession>A0ABX3CF38</accession>